<reference evidence="2" key="1">
    <citation type="submission" date="2016-10" db="EMBL/GenBank/DDBJ databases">
        <authorList>
            <person name="Varghese N."/>
            <person name="Submissions S."/>
        </authorList>
    </citation>
    <scope>NUCLEOTIDE SEQUENCE [LARGE SCALE GENOMIC DNA]</scope>
    <source>
        <strain evidence="2">DSM 45079</strain>
    </source>
</reference>
<dbReference type="EMBL" id="LT629791">
    <property type="protein sequence ID" value="SDU16534.1"/>
    <property type="molecule type" value="Genomic_DNA"/>
</dbReference>
<organism evidence="1 2">
    <name type="scientific">Jiangella alkaliphila</name>
    <dbReference type="NCBI Taxonomy" id="419479"/>
    <lineage>
        <taxon>Bacteria</taxon>
        <taxon>Bacillati</taxon>
        <taxon>Actinomycetota</taxon>
        <taxon>Actinomycetes</taxon>
        <taxon>Jiangellales</taxon>
        <taxon>Jiangellaceae</taxon>
        <taxon>Jiangella</taxon>
    </lineage>
</organism>
<evidence type="ECO:0008006" key="3">
    <source>
        <dbReference type="Google" id="ProtNLM"/>
    </source>
</evidence>
<evidence type="ECO:0000313" key="2">
    <source>
        <dbReference type="Proteomes" id="UP000182977"/>
    </source>
</evidence>
<sequence>MRTNDEINSGGDRPDRVLTLDEVCAMTRETKATLRYKRHKGEAPYLFKIGRRLVAYERDVAAHIAARKEATSRS</sequence>
<dbReference type="AlphaFoldDB" id="A0A1H2GAJ3"/>
<accession>A0A1H2GAJ3</accession>
<dbReference type="RefSeq" id="WP_046766661.1">
    <property type="nucleotide sequence ID" value="NZ_KQ061219.1"/>
</dbReference>
<proteinExistence type="predicted"/>
<keyword evidence="2" id="KW-1185">Reference proteome</keyword>
<name>A0A1H2GAJ3_9ACTN</name>
<evidence type="ECO:0000313" key="1">
    <source>
        <dbReference type="EMBL" id="SDU16534.1"/>
    </source>
</evidence>
<dbReference type="Proteomes" id="UP000182977">
    <property type="component" value="Chromosome I"/>
</dbReference>
<protein>
    <recommendedName>
        <fullName evidence="3">Helix-turn-helix domain-containing protein</fullName>
    </recommendedName>
</protein>
<gene>
    <name evidence="1" type="ORF">SAMN04488563_0387</name>
</gene>